<keyword evidence="1" id="KW-0472">Membrane</keyword>
<feature type="transmembrane region" description="Helical" evidence="1">
    <location>
        <begin position="370"/>
        <end position="387"/>
    </location>
</feature>
<feature type="transmembrane region" description="Helical" evidence="1">
    <location>
        <begin position="20"/>
        <end position="41"/>
    </location>
</feature>
<proteinExistence type="predicted"/>
<evidence type="ECO:0008006" key="4">
    <source>
        <dbReference type="Google" id="ProtNLM"/>
    </source>
</evidence>
<protein>
    <recommendedName>
        <fullName evidence="4">Bacterial membrane protein YfhO</fullName>
    </recommendedName>
</protein>
<feature type="transmembrane region" description="Helical" evidence="1">
    <location>
        <begin position="113"/>
        <end position="132"/>
    </location>
</feature>
<dbReference type="InterPro" id="IPR018580">
    <property type="entry name" value="Uncharacterised_YfhO"/>
</dbReference>
<feature type="transmembrane region" description="Helical" evidence="1">
    <location>
        <begin position="214"/>
        <end position="234"/>
    </location>
</feature>
<keyword evidence="3" id="KW-1185">Reference proteome</keyword>
<dbReference type="AlphaFoldDB" id="A0A0M6WAI7"/>
<sequence length="856" mass="96904">MSKNMKKMISRMVSHRSFPYVMAFLMPFIICVVICIGNGVYPFGDNCILHIDMYHQYCPFFTEFLHKLRTGGSLQYSWNLGLGSDFVSLYAYYLASPLNFLIVLCPKHYVIEFMTILVLAKIALCGLTFFLFLKYHFHLIGKDSKLHKNQVIPALVFSTAYALSGFVAAYSWDIMWMDCILLFPLIMVGLEKLVREQKPGLYFVTLALSVFANYYISIMICIFLVFYFILLFFTQKGGKLKAFLRFAWYSLLAGSVSMVLLLPEIAVLSASGSAEDSFPKTLEWYFSVIAELGRAAAVTTSYTGNDHWPNLYAGAFTLVLVWLYVLNRRISWKEKVPRMLMLVFFLVSFADNQLDYIWHGMHFPQALPGRQSFLYIFMLLVMGFATIRKWKGTRCCHIIIAVLAALTLMVLSGYYGDELVTEYMAVVITMLFILVYGILLLLLKIAPKKMRIALREAAFCVAIAELAVNMAVTGLGVTSRVAYTDKQGYYEDLLQQAKEDNGNDGFYRVEDSGRKTKNDDSLYGYRSATIFSSLMNLDVSHLFQSLYMEGGKNFYCYNGASPLPSAMFSVKYMLSSNPVDESPLRTLVGSSNGNYLYRNNYCLPLGYMMSEKAIKGWESSMLDRIGSLNSLAQQLGAKGDMLYPATCTQSQAAGDTTIDISEDGYYYADYVTCNADSLTVSRDDGWTQQYGKTTHRYLLDLGECKAGTKVHITNLNAETIEYHVYRLNFKAMCTAYETLSEQTMSLEKMTDRRIVGSIDVGQAGRLILSVPADEGWTLYVDGKKTKIKPFADALIGVHLKEGTHKIELRYTTPGVQIGAVISIAALLLFLFSMWIRYKTRGKHGEKMHQYRRTDVQ</sequence>
<evidence type="ECO:0000256" key="1">
    <source>
        <dbReference type="SAM" id="Phobius"/>
    </source>
</evidence>
<dbReference type="PANTHER" id="PTHR38454:SF1">
    <property type="entry name" value="INTEGRAL MEMBRANE PROTEIN"/>
    <property type="match status" value="1"/>
</dbReference>
<feature type="transmembrane region" description="Helical" evidence="1">
    <location>
        <begin position="246"/>
        <end position="270"/>
    </location>
</feature>
<feature type="transmembrane region" description="Helical" evidence="1">
    <location>
        <begin position="457"/>
        <end position="477"/>
    </location>
</feature>
<name>A0A0M6WAI7_9FIRM</name>
<feature type="transmembrane region" description="Helical" evidence="1">
    <location>
        <begin position="311"/>
        <end position="327"/>
    </location>
</feature>
<keyword evidence="1" id="KW-1133">Transmembrane helix</keyword>
<feature type="transmembrane region" description="Helical" evidence="1">
    <location>
        <begin position="339"/>
        <end position="358"/>
    </location>
</feature>
<gene>
    <name evidence="2" type="ORF">M72_00061</name>
</gene>
<evidence type="ECO:0000313" key="3">
    <source>
        <dbReference type="Proteomes" id="UP000049979"/>
    </source>
</evidence>
<feature type="transmembrane region" description="Helical" evidence="1">
    <location>
        <begin position="399"/>
        <end position="417"/>
    </location>
</feature>
<dbReference type="Proteomes" id="UP000049979">
    <property type="component" value="Unassembled WGS sequence"/>
</dbReference>
<dbReference type="STRING" id="301302.ERS852420_02448"/>
<reference evidence="3" key="1">
    <citation type="submission" date="2015-05" db="EMBL/GenBank/DDBJ databases">
        <authorList>
            <consortium name="Pathogen Informatics"/>
        </authorList>
    </citation>
    <scope>NUCLEOTIDE SEQUENCE [LARGE SCALE GENOMIC DNA]</scope>
    <source>
        <strain evidence="3">M72</strain>
    </source>
</reference>
<dbReference type="EMBL" id="CVRR01000005">
    <property type="protein sequence ID" value="CRL32637.1"/>
    <property type="molecule type" value="Genomic_DNA"/>
</dbReference>
<accession>A0A0M6WAI7</accession>
<evidence type="ECO:0000313" key="2">
    <source>
        <dbReference type="EMBL" id="CRL32637.1"/>
    </source>
</evidence>
<feature type="transmembrane region" description="Helical" evidence="1">
    <location>
        <begin position="817"/>
        <end position="837"/>
    </location>
</feature>
<dbReference type="Pfam" id="PF09586">
    <property type="entry name" value="YfhO"/>
    <property type="match status" value="1"/>
</dbReference>
<dbReference type="PANTHER" id="PTHR38454">
    <property type="entry name" value="INTEGRAL MEMBRANE PROTEIN-RELATED"/>
    <property type="match status" value="1"/>
</dbReference>
<feature type="transmembrane region" description="Helical" evidence="1">
    <location>
        <begin position="423"/>
        <end position="445"/>
    </location>
</feature>
<keyword evidence="1" id="KW-0812">Transmembrane</keyword>
<organism evidence="2 3">
    <name type="scientific">Roseburia faecis</name>
    <dbReference type="NCBI Taxonomy" id="301302"/>
    <lineage>
        <taxon>Bacteria</taxon>
        <taxon>Bacillati</taxon>
        <taxon>Bacillota</taxon>
        <taxon>Clostridia</taxon>
        <taxon>Lachnospirales</taxon>
        <taxon>Lachnospiraceae</taxon>
        <taxon>Roseburia</taxon>
    </lineage>
</organism>
<feature type="transmembrane region" description="Helical" evidence="1">
    <location>
        <begin position="152"/>
        <end position="170"/>
    </location>
</feature>